<feature type="compositionally biased region" description="Basic residues" evidence="1">
    <location>
        <begin position="35"/>
        <end position="45"/>
    </location>
</feature>
<evidence type="ECO:0008006" key="4">
    <source>
        <dbReference type="Google" id="ProtNLM"/>
    </source>
</evidence>
<evidence type="ECO:0000313" key="2">
    <source>
        <dbReference type="EMBL" id="KAF2403851.1"/>
    </source>
</evidence>
<feature type="compositionally biased region" description="Low complexity" evidence="1">
    <location>
        <begin position="19"/>
        <end position="34"/>
    </location>
</feature>
<evidence type="ECO:0000256" key="1">
    <source>
        <dbReference type="SAM" id="MobiDB-lite"/>
    </source>
</evidence>
<dbReference type="Proteomes" id="UP000799640">
    <property type="component" value="Unassembled WGS sequence"/>
</dbReference>
<feature type="compositionally biased region" description="Pro residues" evidence="1">
    <location>
        <begin position="166"/>
        <end position="179"/>
    </location>
</feature>
<feature type="region of interest" description="Disordered" evidence="1">
    <location>
        <begin position="1"/>
        <end position="60"/>
    </location>
</feature>
<reference evidence="2" key="1">
    <citation type="journal article" date="2020" name="Stud. Mycol.">
        <title>101 Dothideomycetes genomes: a test case for predicting lifestyles and emergence of pathogens.</title>
        <authorList>
            <person name="Haridas S."/>
            <person name="Albert R."/>
            <person name="Binder M."/>
            <person name="Bloem J."/>
            <person name="Labutti K."/>
            <person name="Salamov A."/>
            <person name="Andreopoulos B."/>
            <person name="Baker S."/>
            <person name="Barry K."/>
            <person name="Bills G."/>
            <person name="Bluhm B."/>
            <person name="Cannon C."/>
            <person name="Castanera R."/>
            <person name="Culley D."/>
            <person name="Daum C."/>
            <person name="Ezra D."/>
            <person name="Gonzalez J."/>
            <person name="Henrissat B."/>
            <person name="Kuo A."/>
            <person name="Liang C."/>
            <person name="Lipzen A."/>
            <person name="Lutzoni F."/>
            <person name="Magnuson J."/>
            <person name="Mondo S."/>
            <person name="Nolan M."/>
            <person name="Ohm R."/>
            <person name="Pangilinan J."/>
            <person name="Park H.-J."/>
            <person name="Ramirez L."/>
            <person name="Alfaro M."/>
            <person name="Sun H."/>
            <person name="Tritt A."/>
            <person name="Yoshinaga Y."/>
            <person name="Zwiers L.-H."/>
            <person name="Turgeon B."/>
            <person name="Goodwin S."/>
            <person name="Spatafora J."/>
            <person name="Crous P."/>
            <person name="Grigoriev I."/>
        </authorList>
    </citation>
    <scope>NUCLEOTIDE SEQUENCE</scope>
    <source>
        <strain evidence="2">CBS 262.69</strain>
    </source>
</reference>
<dbReference type="AlphaFoldDB" id="A0A6G1I6N9"/>
<dbReference type="OrthoDB" id="5280838at2759"/>
<accession>A0A6G1I6N9</accession>
<name>A0A6G1I6N9_9PEZI</name>
<organism evidence="2 3">
    <name type="scientific">Trichodelitschia bisporula</name>
    <dbReference type="NCBI Taxonomy" id="703511"/>
    <lineage>
        <taxon>Eukaryota</taxon>
        <taxon>Fungi</taxon>
        <taxon>Dikarya</taxon>
        <taxon>Ascomycota</taxon>
        <taxon>Pezizomycotina</taxon>
        <taxon>Dothideomycetes</taxon>
        <taxon>Dothideomycetes incertae sedis</taxon>
        <taxon>Phaeotrichales</taxon>
        <taxon>Phaeotrichaceae</taxon>
        <taxon>Trichodelitschia</taxon>
    </lineage>
</organism>
<sequence>MVSYPDDPSHPPPRALNLRPVRAPSSIASSVSTSARRHHHRHASGRSHSGGGGGGGGASTAVTTATARLANEFPCFHLTGDVEVVVSSGRKEMRYVLHRLILAQCSGFFEAGMSEEWSRVREGGSGSGAEARRWRYELDWGNGDEDVPMLVQKPSPSIFGAAEPTTRPPPLRPKPPPPSSSGGFFRNMANITSLNLGNREPEEQDDPADDVLRTYDNLFRVFYNYPPNLSTANIADAYVECKSLLHAADMYDALSVIGPRVDHHLLRFQSRLWKQIAKYPPSYLKLAYLARSRAIFSEALIHVVGQWPAALPQLRNQVPQRVLDLIEDKVFELDDTKARVEAKLWRITLTTSRGERVSPANAWLDWLMISLWRQWFAENTTPPPVGILKSPNAGGVNSRRAPAPGVLNTGLVFRKIGVGGPAYLNHDAVKRFLKLTPEAYSRDNLRRAERRLEEIKNMARDAVQPLMRNFLELEIRGAVEQGGGLGYLTCTRVEEGDWPWEE</sequence>
<dbReference type="PANTHER" id="PTHR38119">
    <property type="entry name" value="BTB DOMAIN-CONTAINING PROTEIN-RELATED"/>
    <property type="match status" value="1"/>
</dbReference>
<dbReference type="EMBL" id="ML996689">
    <property type="protein sequence ID" value="KAF2403851.1"/>
    <property type="molecule type" value="Genomic_DNA"/>
</dbReference>
<feature type="region of interest" description="Disordered" evidence="1">
    <location>
        <begin position="159"/>
        <end position="184"/>
    </location>
</feature>
<evidence type="ECO:0000313" key="3">
    <source>
        <dbReference type="Proteomes" id="UP000799640"/>
    </source>
</evidence>
<keyword evidence="3" id="KW-1185">Reference proteome</keyword>
<dbReference type="PANTHER" id="PTHR38119:SF1">
    <property type="entry name" value="BTB DOMAIN-CONTAINING PROTEIN"/>
    <property type="match status" value="1"/>
</dbReference>
<feature type="compositionally biased region" description="Gly residues" evidence="1">
    <location>
        <begin position="48"/>
        <end position="58"/>
    </location>
</feature>
<proteinExistence type="predicted"/>
<protein>
    <recommendedName>
        <fullName evidence="4">BTB domain-containing protein</fullName>
    </recommendedName>
</protein>
<gene>
    <name evidence="2" type="ORF">EJ06DRAFT_505200</name>
</gene>